<protein>
    <submittedName>
        <fullName evidence="2">Uncharacterized protein</fullName>
    </submittedName>
</protein>
<sequence length="326" mass="37584">MFCRLRTLEEQYAQLQIDANKWRSELDAVQRENDVLRSTNANLDSENNRLKNRLKTAEDSIKELKNSLNHLKQERERLQNAYRDKAKQADHLQQLSQQFDSKLQKLRQELQETSDKLITADTERSTLRTELAKLQQELKFGAEQMQRKTDEYQSTLDDLANAHRVSEDGRLNALQELESRKYEMSDLQSRLESTEQRLITLQQDFINVDSERDSLADALRRFQASASRVINLNRFRQDIIEGGEPRDGREVDIPRGTAEEDVQYPRSVPFPVGIDYTGTHVGAGGRVATTLTGTTTVNINDTVNVSQLEDTLHQLVGRIEKLELER</sequence>
<dbReference type="Proteomes" id="UP000271889">
    <property type="component" value="Unassembled WGS sequence"/>
</dbReference>
<dbReference type="EMBL" id="UYRV01012152">
    <property type="protein sequence ID" value="VDK58688.1"/>
    <property type="molecule type" value="Genomic_DNA"/>
</dbReference>
<dbReference type="PANTHER" id="PTHR23159:SF31">
    <property type="entry name" value="CENTROSOME-ASSOCIATED PROTEIN CEP250 ISOFORM X1"/>
    <property type="match status" value="1"/>
</dbReference>
<feature type="coiled-coil region" evidence="1">
    <location>
        <begin position="5"/>
        <end position="204"/>
    </location>
</feature>
<gene>
    <name evidence="2" type="ORF">CGOC_LOCUS4399</name>
</gene>
<organism evidence="2 3">
    <name type="scientific">Cylicostephanus goldi</name>
    <name type="common">Nematode worm</name>
    <dbReference type="NCBI Taxonomy" id="71465"/>
    <lineage>
        <taxon>Eukaryota</taxon>
        <taxon>Metazoa</taxon>
        <taxon>Ecdysozoa</taxon>
        <taxon>Nematoda</taxon>
        <taxon>Chromadorea</taxon>
        <taxon>Rhabditida</taxon>
        <taxon>Rhabditina</taxon>
        <taxon>Rhabditomorpha</taxon>
        <taxon>Strongyloidea</taxon>
        <taxon>Strongylidae</taxon>
        <taxon>Cylicostephanus</taxon>
    </lineage>
</organism>
<accession>A0A3P6SYP9</accession>
<dbReference type="SUPFAM" id="SSF57997">
    <property type="entry name" value="Tropomyosin"/>
    <property type="match status" value="1"/>
</dbReference>
<evidence type="ECO:0000256" key="1">
    <source>
        <dbReference type="SAM" id="Coils"/>
    </source>
</evidence>
<name>A0A3P6SYP9_CYLGO</name>
<keyword evidence="1" id="KW-0175">Coiled coil</keyword>
<dbReference type="PANTHER" id="PTHR23159">
    <property type="entry name" value="CENTROSOMAL PROTEIN 2"/>
    <property type="match status" value="1"/>
</dbReference>
<dbReference type="Gene3D" id="6.10.250.3110">
    <property type="match status" value="1"/>
</dbReference>
<evidence type="ECO:0000313" key="3">
    <source>
        <dbReference type="Proteomes" id="UP000271889"/>
    </source>
</evidence>
<dbReference type="AlphaFoldDB" id="A0A3P6SYP9"/>
<proteinExistence type="predicted"/>
<keyword evidence="3" id="KW-1185">Reference proteome</keyword>
<reference evidence="2 3" key="1">
    <citation type="submission" date="2018-11" db="EMBL/GenBank/DDBJ databases">
        <authorList>
            <consortium name="Pathogen Informatics"/>
        </authorList>
    </citation>
    <scope>NUCLEOTIDE SEQUENCE [LARGE SCALE GENOMIC DNA]</scope>
</reference>
<feature type="non-terminal residue" evidence="2">
    <location>
        <position position="326"/>
    </location>
</feature>
<evidence type="ECO:0000313" key="2">
    <source>
        <dbReference type="EMBL" id="VDK58688.1"/>
    </source>
</evidence>
<dbReference type="OrthoDB" id="5835755at2759"/>